<organism evidence="7 8">
    <name type="scientific">Paracoccus alkanivorans</name>
    <dbReference type="NCBI Taxonomy" id="2116655"/>
    <lineage>
        <taxon>Bacteria</taxon>
        <taxon>Pseudomonadati</taxon>
        <taxon>Pseudomonadota</taxon>
        <taxon>Alphaproteobacteria</taxon>
        <taxon>Rhodobacterales</taxon>
        <taxon>Paracoccaceae</taxon>
        <taxon>Paracoccus</taxon>
    </lineage>
</organism>
<evidence type="ECO:0000256" key="5">
    <source>
        <dbReference type="ARBA" id="ARBA00023136"/>
    </source>
</evidence>
<name>A0A3M0MKS0_9RHOB</name>
<dbReference type="AlphaFoldDB" id="A0A3M0MKS0"/>
<dbReference type="Pfam" id="PF02600">
    <property type="entry name" value="DsbB"/>
    <property type="match status" value="1"/>
</dbReference>
<protein>
    <submittedName>
        <fullName evidence="7">Disulfide bond formation protein B</fullName>
    </submittedName>
</protein>
<dbReference type="GO" id="GO:0006457">
    <property type="term" value="P:protein folding"/>
    <property type="evidence" value="ECO:0007669"/>
    <property type="project" value="InterPro"/>
</dbReference>
<evidence type="ECO:0000256" key="1">
    <source>
        <dbReference type="ARBA" id="ARBA00004651"/>
    </source>
</evidence>
<gene>
    <name evidence="7" type="ORF">C9E81_02655</name>
</gene>
<dbReference type="InterPro" id="IPR023380">
    <property type="entry name" value="DsbB-like_sf"/>
</dbReference>
<proteinExistence type="predicted"/>
<dbReference type="InterPro" id="IPR050183">
    <property type="entry name" value="DsbB"/>
</dbReference>
<dbReference type="Gene3D" id="1.20.1550.10">
    <property type="entry name" value="DsbB-like"/>
    <property type="match status" value="1"/>
</dbReference>
<dbReference type="GO" id="GO:0005886">
    <property type="term" value="C:plasma membrane"/>
    <property type="evidence" value="ECO:0007669"/>
    <property type="project" value="UniProtKB-SubCell"/>
</dbReference>
<dbReference type="PANTHER" id="PTHR36570:SF3">
    <property type="entry name" value="DISULFIDE BOND FORMATION PROTEIN B"/>
    <property type="match status" value="1"/>
</dbReference>
<dbReference type="Proteomes" id="UP000273516">
    <property type="component" value="Unassembled WGS sequence"/>
</dbReference>
<evidence type="ECO:0000256" key="6">
    <source>
        <dbReference type="SAM" id="Phobius"/>
    </source>
</evidence>
<accession>A0A3M0MKS0</accession>
<reference evidence="7 8" key="1">
    <citation type="submission" date="2018-07" db="EMBL/GenBank/DDBJ databases">
        <authorList>
            <person name="Zhang Y."/>
            <person name="Wang L."/>
            <person name="Ma S."/>
        </authorList>
    </citation>
    <scope>NUCLEOTIDE SEQUENCE [LARGE SCALE GENOMIC DNA]</scope>
    <source>
        <strain evidence="7 8">4-2</strain>
    </source>
</reference>
<keyword evidence="8" id="KW-1185">Reference proteome</keyword>
<evidence type="ECO:0000256" key="2">
    <source>
        <dbReference type="ARBA" id="ARBA00022475"/>
    </source>
</evidence>
<dbReference type="GO" id="GO:0015035">
    <property type="term" value="F:protein-disulfide reductase activity"/>
    <property type="evidence" value="ECO:0007669"/>
    <property type="project" value="InterPro"/>
</dbReference>
<dbReference type="InterPro" id="IPR003752">
    <property type="entry name" value="DiS_bond_form_DsbB/BdbC"/>
</dbReference>
<feature type="transmembrane region" description="Helical" evidence="6">
    <location>
        <begin position="36"/>
        <end position="54"/>
    </location>
</feature>
<dbReference type="SUPFAM" id="SSF158442">
    <property type="entry name" value="DsbB-like"/>
    <property type="match status" value="1"/>
</dbReference>
<feature type="transmembrane region" description="Helical" evidence="6">
    <location>
        <begin position="61"/>
        <end position="80"/>
    </location>
</feature>
<dbReference type="InterPro" id="IPR024199">
    <property type="entry name" value="Uncharacterised_DsbB"/>
</dbReference>
<dbReference type="PIRSF" id="PIRSF033913">
    <property type="entry name" value="S-S_format_DsbB"/>
    <property type="match status" value="1"/>
</dbReference>
<keyword evidence="3 6" id="KW-0812">Transmembrane</keyword>
<keyword evidence="5 6" id="KW-0472">Membrane</keyword>
<dbReference type="RefSeq" id="WP_122110750.1">
    <property type="nucleotide sequence ID" value="NZ_QOKZ01000001.1"/>
</dbReference>
<dbReference type="OrthoDB" id="9808637at2"/>
<comment type="subcellular location">
    <subcellularLocation>
        <location evidence="1">Cell membrane</location>
        <topology evidence="1">Multi-pass membrane protein</topology>
    </subcellularLocation>
</comment>
<sequence>MNATRLALLAGAGSAALLLAALGFQAAGYAPCELCILQRWPHLAAVIVAGLIWLTGRVRVLAVLGMVAAGVAMGLAIYHSGVEMAWWAGPAHCSGGVSDLARLSTQDLMTRLQDAPVVRCDEVAWRFLGLSMASWNAVFSACLAVIWGMAAGRSR</sequence>
<comment type="caution">
    <text evidence="7">The sequence shown here is derived from an EMBL/GenBank/DDBJ whole genome shotgun (WGS) entry which is preliminary data.</text>
</comment>
<dbReference type="PANTHER" id="PTHR36570">
    <property type="entry name" value="DISULFIDE BOND FORMATION PROTEIN B"/>
    <property type="match status" value="1"/>
</dbReference>
<evidence type="ECO:0000313" key="8">
    <source>
        <dbReference type="Proteomes" id="UP000273516"/>
    </source>
</evidence>
<dbReference type="EMBL" id="QOKZ01000001">
    <property type="protein sequence ID" value="RMC37663.1"/>
    <property type="molecule type" value="Genomic_DNA"/>
</dbReference>
<evidence type="ECO:0000313" key="7">
    <source>
        <dbReference type="EMBL" id="RMC37663.1"/>
    </source>
</evidence>
<feature type="transmembrane region" description="Helical" evidence="6">
    <location>
        <begin position="133"/>
        <end position="152"/>
    </location>
</feature>
<evidence type="ECO:0000256" key="4">
    <source>
        <dbReference type="ARBA" id="ARBA00022989"/>
    </source>
</evidence>
<evidence type="ECO:0000256" key="3">
    <source>
        <dbReference type="ARBA" id="ARBA00022692"/>
    </source>
</evidence>
<keyword evidence="2" id="KW-1003">Cell membrane</keyword>
<keyword evidence="4 6" id="KW-1133">Transmembrane helix</keyword>